<gene>
    <name evidence="4" type="ORF">U9M48_014023</name>
</gene>
<sequence length="210" mass="23063">MNTTAFLDMGGGRAPAVLDWSIRNQTCEAAKRNQTTGVMRAAAPIASVSIPPPVDLQGTCATAPKAMGAIHIFQMDAKTSMNAMRGGRVLQKGFATTQLVDTNVLVDFMMLWLTAGRCVNKNIGVTMAFILLMVLSFCWYMIHQKRKQKKAKQEYFRQHGGMILFETMKSENGLAFTVFTEAELRDATNNYDKSRIIGKGGHGTVYKGVG</sequence>
<dbReference type="Proteomes" id="UP001341281">
    <property type="component" value="Chromosome 03"/>
</dbReference>
<keyword evidence="3" id="KW-0812">Transmembrane</keyword>
<dbReference type="EMBL" id="CP144747">
    <property type="protein sequence ID" value="WVZ64521.1"/>
    <property type="molecule type" value="Genomic_DNA"/>
</dbReference>
<dbReference type="SUPFAM" id="SSF56112">
    <property type="entry name" value="Protein kinase-like (PK-like)"/>
    <property type="match status" value="1"/>
</dbReference>
<dbReference type="PANTHER" id="PTHR27005:SF264">
    <property type="entry name" value="PROTEIN KINASE DOMAIN-CONTAINING PROTEIN"/>
    <property type="match status" value="1"/>
</dbReference>
<evidence type="ECO:0000256" key="2">
    <source>
        <dbReference type="ARBA" id="ARBA00022840"/>
    </source>
</evidence>
<keyword evidence="3" id="KW-0472">Membrane</keyword>
<dbReference type="GO" id="GO:0005886">
    <property type="term" value="C:plasma membrane"/>
    <property type="evidence" value="ECO:0007669"/>
    <property type="project" value="TreeGrafter"/>
</dbReference>
<evidence type="ECO:0000313" key="5">
    <source>
        <dbReference type="Proteomes" id="UP001341281"/>
    </source>
</evidence>
<dbReference type="AlphaFoldDB" id="A0AAQ3WKB6"/>
<proteinExistence type="predicted"/>
<feature type="transmembrane region" description="Helical" evidence="3">
    <location>
        <begin position="123"/>
        <end position="142"/>
    </location>
</feature>
<evidence type="ECO:0000256" key="1">
    <source>
        <dbReference type="ARBA" id="ARBA00022741"/>
    </source>
</evidence>
<keyword evidence="5" id="KW-1185">Reference proteome</keyword>
<accession>A0AAQ3WKB6</accession>
<organism evidence="4 5">
    <name type="scientific">Paspalum notatum var. saurae</name>
    <dbReference type="NCBI Taxonomy" id="547442"/>
    <lineage>
        <taxon>Eukaryota</taxon>
        <taxon>Viridiplantae</taxon>
        <taxon>Streptophyta</taxon>
        <taxon>Embryophyta</taxon>
        <taxon>Tracheophyta</taxon>
        <taxon>Spermatophyta</taxon>
        <taxon>Magnoliopsida</taxon>
        <taxon>Liliopsida</taxon>
        <taxon>Poales</taxon>
        <taxon>Poaceae</taxon>
        <taxon>PACMAD clade</taxon>
        <taxon>Panicoideae</taxon>
        <taxon>Andropogonodae</taxon>
        <taxon>Paspaleae</taxon>
        <taxon>Paspalinae</taxon>
        <taxon>Paspalum</taxon>
    </lineage>
</organism>
<dbReference type="InterPro" id="IPR045274">
    <property type="entry name" value="WAK-like"/>
</dbReference>
<reference evidence="4 5" key="1">
    <citation type="submission" date="2024-02" db="EMBL/GenBank/DDBJ databases">
        <title>High-quality chromosome-scale genome assembly of Pensacola bahiagrass (Paspalum notatum Flugge var. saurae).</title>
        <authorList>
            <person name="Vega J.M."/>
            <person name="Podio M."/>
            <person name="Orjuela J."/>
            <person name="Siena L.A."/>
            <person name="Pessino S.C."/>
            <person name="Combes M.C."/>
            <person name="Mariac C."/>
            <person name="Albertini E."/>
            <person name="Pupilli F."/>
            <person name="Ortiz J.P.A."/>
            <person name="Leblanc O."/>
        </authorList>
    </citation>
    <scope>NUCLEOTIDE SEQUENCE [LARGE SCALE GENOMIC DNA]</scope>
    <source>
        <strain evidence="4">R1</strain>
        <tissue evidence="4">Leaf</tissue>
    </source>
</reference>
<dbReference type="Gene3D" id="3.30.200.20">
    <property type="entry name" value="Phosphorylase Kinase, domain 1"/>
    <property type="match status" value="1"/>
</dbReference>
<dbReference type="GO" id="GO:0004674">
    <property type="term" value="F:protein serine/threonine kinase activity"/>
    <property type="evidence" value="ECO:0007669"/>
    <property type="project" value="TreeGrafter"/>
</dbReference>
<keyword evidence="1" id="KW-0547">Nucleotide-binding</keyword>
<evidence type="ECO:0000313" key="4">
    <source>
        <dbReference type="EMBL" id="WVZ64521.1"/>
    </source>
</evidence>
<dbReference type="InterPro" id="IPR011009">
    <property type="entry name" value="Kinase-like_dom_sf"/>
</dbReference>
<dbReference type="PANTHER" id="PTHR27005">
    <property type="entry name" value="WALL-ASSOCIATED RECEPTOR KINASE-LIKE 21"/>
    <property type="match status" value="1"/>
</dbReference>
<keyword evidence="2" id="KW-0067">ATP-binding</keyword>
<dbReference type="GO" id="GO:0005524">
    <property type="term" value="F:ATP binding"/>
    <property type="evidence" value="ECO:0007669"/>
    <property type="project" value="UniProtKB-KW"/>
</dbReference>
<protein>
    <submittedName>
        <fullName evidence="4">Uncharacterized protein</fullName>
    </submittedName>
</protein>
<keyword evidence="3" id="KW-1133">Transmembrane helix</keyword>
<evidence type="ECO:0000256" key="3">
    <source>
        <dbReference type="SAM" id="Phobius"/>
    </source>
</evidence>
<dbReference type="GO" id="GO:0007166">
    <property type="term" value="P:cell surface receptor signaling pathway"/>
    <property type="evidence" value="ECO:0007669"/>
    <property type="project" value="InterPro"/>
</dbReference>
<name>A0AAQ3WKB6_PASNO</name>